<evidence type="ECO:0000256" key="7">
    <source>
        <dbReference type="SAM" id="MobiDB-lite"/>
    </source>
</evidence>
<reference evidence="8 9" key="1">
    <citation type="submission" date="2019-09" db="EMBL/GenBank/DDBJ databases">
        <authorList>
            <person name="Brejova B."/>
        </authorList>
    </citation>
    <scope>NUCLEOTIDE SEQUENCE [LARGE SCALE GENOMIC DNA]</scope>
</reference>
<dbReference type="AlphaFoldDB" id="A0A5E8AWW6"/>
<keyword evidence="6" id="KW-0472">Membrane</keyword>
<dbReference type="OrthoDB" id="441172at2759"/>
<name>A0A5E8AWW6_9ASCO</name>
<evidence type="ECO:0000313" key="8">
    <source>
        <dbReference type="EMBL" id="VVT43517.1"/>
    </source>
</evidence>
<accession>A0A5E8AWW6</accession>
<evidence type="ECO:0000256" key="1">
    <source>
        <dbReference type="ARBA" id="ARBA00004608"/>
    </source>
</evidence>
<dbReference type="GO" id="GO:0032511">
    <property type="term" value="P:late endosome to vacuole transport via multivesicular body sorting pathway"/>
    <property type="evidence" value="ECO:0007669"/>
    <property type="project" value="TreeGrafter"/>
</dbReference>
<keyword evidence="4" id="KW-0967">Endosome</keyword>
<dbReference type="Pfam" id="PF03357">
    <property type="entry name" value="Snf7"/>
    <property type="match status" value="1"/>
</dbReference>
<dbReference type="InterPro" id="IPR005024">
    <property type="entry name" value="Snf7_fam"/>
</dbReference>
<dbReference type="GO" id="GO:0015031">
    <property type="term" value="P:protein transport"/>
    <property type="evidence" value="ECO:0007669"/>
    <property type="project" value="UniProtKB-KW"/>
</dbReference>
<keyword evidence="5" id="KW-0653">Protein transport</keyword>
<feature type="compositionally biased region" description="Polar residues" evidence="7">
    <location>
        <begin position="183"/>
        <end position="192"/>
    </location>
</feature>
<comment type="similarity">
    <text evidence="2">Belongs to the SNF7 family.</text>
</comment>
<dbReference type="GO" id="GO:0005771">
    <property type="term" value="C:multivesicular body"/>
    <property type="evidence" value="ECO:0007669"/>
    <property type="project" value="TreeGrafter"/>
</dbReference>
<dbReference type="GO" id="GO:0000815">
    <property type="term" value="C:ESCRT III complex"/>
    <property type="evidence" value="ECO:0007669"/>
    <property type="project" value="TreeGrafter"/>
</dbReference>
<dbReference type="PANTHER" id="PTHR22761:SF5">
    <property type="entry name" value="CHARGED MULTIVESICULAR BODY PROTEIN 6"/>
    <property type="match status" value="1"/>
</dbReference>
<dbReference type="RefSeq" id="XP_031850638.1">
    <property type="nucleotide sequence ID" value="XM_031994747.1"/>
</dbReference>
<feature type="region of interest" description="Disordered" evidence="7">
    <location>
        <begin position="169"/>
        <end position="209"/>
    </location>
</feature>
<evidence type="ECO:0000256" key="5">
    <source>
        <dbReference type="ARBA" id="ARBA00022927"/>
    </source>
</evidence>
<dbReference type="GO" id="GO:0006900">
    <property type="term" value="P:vesicle budding from membrane"/>
    <property type="evidence" value="ECO:0007669"/>
    <property type="project" value="TreeGrafter"/>
</dbReference>
<evidence type="ECO:0008006" key="10">
    <source>
        <dbReference type="Google" id="ProtNLM"/>
    </source>
</evidence>
<dbReference type="GeneID" id="43578847"/>
<dbReference type="EMBL" id="CABVLU010000001">
    <property type="protein sequence ID" value="VVT43517.1"/>
    <property type="molecule type" value="Genomic_DNA"/>
</dbReference>
<dbReference type="Proteomes" id="UP000398389">
    <property type="component" value="Unassembled WGS sequence"/>
</dbReference>
<keyword evidence="3" id="KW-0813">Transport</keyword>
<dbReference type="PANTHER" id="PTHR22761">
    <property type="entry name" value="CHARGED MULTIVESICULAR BODY PROTEIN"/>
    <property type="match status" value="1"/>
</dbReference>
<evidence type="ECO:0000256" key="3">
    <source>
        <dbReference type="ARBA" id="ARBA00022448"/>
    </source>
</evidence>
<sequence length="209" mass="23983">MGNSSSSGKSTKPLVTKQDEAILQMKIQRDNIKKYQRRIRTVLDREREIAKECLAKGDKNRALLALRKKKYQEQLLIQTDKHLETLEDLTQNIEFAKIQKDIVFGLEQGNKVLKEINKEMTIERVEKIMDDSAEGIAYQKEISEMLAQNISNDDEIAVQEELEALEKEEIEKSLPIMPKVPSTKLNEAPSSHQNEEESYEDTGKQPILA</sequence>
<comment type="subcellular location">
    <subcellularLocation>
        <location evidence="1">Endosome membrane</location>
    </subcellularLocation>
</comment>
<gene>
    <name evidence="8" type="ORF">SAPINGB_P000022</name>
</gene>
<protein>
    <recommendedName>
        <fullName evidence="10">Vacuolar protein sorting-associated protein 20</fullName>
    </recommendedName>
</protein>
<evidence type="ECO:0000256" key="4">
    <source>
        <dbReference type="ARBA" id="ARBA00022753"/>
    </source>
</evidence>
<keyword evidence="9" id="KW-1185">Reference proteome</keyword>
<evidence type="ECO:0000256" key="6">
    <source>
        <dbReference type="ARBA" id="ARBA00023136"/>
    </source>
</evidence>
<evidence type="ECO:0000313" key="9">
    <source>
        <dbReference type="Proteomes" id="UP000398389"/>
    </source>
</evidence>
<dbReference type="Gene3D" id="1.10.287.1060">
    <property type="entry name" value="ESAT-6-like"/>
    <property type="match status" value="1"/>
</dbReference>
<proteinExistence type="inferred from homology"/>
<evidence type="ECO:0000256" key="2">
    <source>
        <dbReference type="ARBA" id="ARBA00006190"/>
    </source>
</evidence>
<organism evidence="8 9">
    <name type="scientific">Magnusiomyces paraingens</name>
    <dbReference type="NCBI Taxonomy" id="2606893"/>
    <lineage>
        <taxon>Eukaryota</taxon>
        <taxon>Fungi</taxon>
        <taxon>Dikarya</taxon>
        <taxon>Ascomycota</taxon>
        <taxon>Saccharomycotina</taxon>
        <taxon>Dipodascomycetes</taxon>
        <taxon>Dipodascales</taxon>
        <taxon>Dipodascaceae</taxon>
        <taxon>Magnusiomyces</taxon>
    </lineage>
</organism>